<sequence>MPTEPVSLDLVARELIAPRLVKTALVSAAVGVLLAVLLSFVVSATAAIITGLIVGVPLVLVSIVGLRVRITLTDNVIHVRRVLGSRHVDASKAVSVELLVRVSRVNRVLLRISDENSSATIGLAMYIDDAGRELNARGQRGLADALAAGDLVPAAAMASVLVQQLRAEARDAVLGERPLYRAMRVALDAGRSGQTTLTDAEVASLVD</sequence>
<gene>
    <name evidence="2" type="ORF">JGU71_00640</name>
</gene>
<dbReference type="Proteomes" id="UP000655868">
    <property type="component" value="Unassembled WGS sequence"/>
</dbReference>
<organism evidence="2 3">
    <name type="scientific">Antrihabitans stalagmiti</name>
    <dbReference type="NCBI Taxonomy" id="2799499"/>
    <lineage>
        <taxon>Bacteria</taxon>
        <taxon>Bacillati</taxon>
        <taxon>Actinomycetota</taxon>
        <taxon>Actinomycetes</taxon>
        <taxon>Mycobacteriales</taxon>
        <taxon>Nocardiaceae</taxon>
        <taxon>Antrihabitans</taxon>
    </lineage>
</organism>
<proteinExistence type="predicted"/>
<dbReference type="EMBL" id="JAEMNV010000001">
    <property type="protein sequence ID" value="MBJ8337379.1"/>
    <property type="molecule type" value="Genomic_DNA"/>
</dbReference>
<name>A0A934TZQ2_9NOCA</name>
<keyword evidence="1" id="KW-0472">Membrane</keyword>
<evidence type="ECO:0000256" key="1">
    <source>
        <dbReference type="SAM" id="Phobius"/>
    </source>
</evidence>
<comment type="caution">
    <text evidence="2">The sequence shown here is derived from an EMBL/GenBank/DDBJ whole genome shotgun (WGS) entry which is preliminary data.</text>
</comment>
<evidence type="ECO:0000313" key="2">
    <source>
        <dbReference type="EMBL" id="MBJ8337379.1"/>
    </source>
</evidence>
<keyword evidence="1" id="KW-0812">Transmembrane</keyword>
<evidence type="ECO:0000313" key="3">
    <source>
        <dbReference type="Proteomes" id="UP000655868"/>
    </source>
</evidence>
<protein>
    <recommendedName>
        <fullName evidence="4">PH domain-containing protein</fullName>
    </recommendedName>
</protein>
<dbReference type="RefSeq" id="WP_199701008.1">
    <property type="nucleotide sequence ID" value="NZ_JAEMNV010000001.1"/>
</dbReference>
<keyword evidence="1" id="KW-1133">Transmembrane helix</keyword>
<accession>A0A934TZQ2</accession>
<evidence type="ECO:0008006" key="4">
    <source>
        <dbReference type="Google" id="ProtNLM"/>
    </source>
</evidence>
<feature type="transmembrane region" description="Helical" evidence="1">
    <location>
        <begin position="20"/>
        <end position="40"/>
    </location>
</feature>
<reference evidence="2" key="1">
    <citation type="submission" date="2020-12" db="EMBL/GenBank/DDBJ databases">
        <title>Antrihabitans popcorni sp. nov. and Antrihabitans auranticaus sp. nov., isolated from a larva cave.</title>
        <authorList>
            <person name="Lee S.D."/>
            <person name="Kim I.S."/>
        </authorList>
    </citation>
    <scope>NUCLEOTIDE SEQUENCE</scope>
    <source>
        <strain evidence="2">YC3-6</strain>
    </source>
</reference>
<dbReference type="AlphaFoldDB" id="A0A934TZQ2"/>
<feature type="transmembrane region" description="Helical" evidence="1">
    <location>
        <begin position="46"/>
        <end position="66"/>
    </location>
</feature>
<keyword evidence="3" id="KW-1185">Reference proteome</keyword>